<evidence type="ECO:0000256" key="4">
    <source>
        <dbReference type="SAM" id="SignalP"/>
    </source>
</evidence>
<reference evidence="8" key="1">
    <citation type="submission" date="2023-01" db="EMBL/GenBank/DDBJ databases">
        <title>Key to firefly adult light organ development and bioluminescence: homeobox transcription factors regulate luciferase expression and transportation to peroxisome.</title>
        <authorList>
            <person name="Fu X."/>
        </authorList>
    </citation>
    <scope>NUCLEOTIDE SEQUENCE [LARGE SCALE GENOMIC DNA]</scope>
</reference>
<dbReference type="EMBL" id="JARPUR010000004">
    <property type="protein sequence ID" value="KAK4876692.1"/>
    <property type="molecule type" value="Genomic_DNA"/>
</dbReference>
<dbReference type="Pfam" id="PF15886">
    <property type="entry name" value="CBM39"/>
    <property type="match status" value="1"/>
</dbReference>
<dbReference type="PANTHER" id="PTHR10963:SF60">
    <property type="entry name" value="GRAM-NEGATIVE BACTERIA-BINDING PROTEIN 1-RELATED"/>
    <property type="match status" value="1"/>
</dbReference>
<organism evidence="7 8">
    <name type="scientific">Aquatica leii</name>
    <dbReference type="NCBI Taxonomy" id="1421715"/>
    <lineage>
        <taxon>Eukaryota</taxon>
        <taxon>Metazoa</taxon>
        <taxon>Ecdysozoa</taxon>
        <taxon>Arthropoda</taxon>
        <taxon>Hexapoda</taxon>
        <taxon>Insecta</taxon>
        <taxon>Pterygota</taxon>
        <taxon>Neoptera</taxon>
        <taxon>Endopterygota</taxon>
        <taxon>Coleoptera</taxon>
        <taxon>Polyphaga</taxon>
        <taxon>Elateriformia</taxon>
        <taxon>Elateroidea</taxon>
        <taxon>Lampyridae</taxon>
        <taxon>Luciolinae</taxon>
        <taxon>Aquatica</taxon>
    </lineage>
</organism>
<evidence type="ECO:0000313" key="8">
    <source>
        <dbReference type="Proteomes" id="UP001353858"/>
    </source>
</evidence>
<comment type="similarity">
    <text evidence="1">Belongs to the insect beta-1,3-glucan binding protein family.</text>
</comment>
<dbReference type="InterPro" id="IPR031756">
    <property type="entry name" value="BGBP_N"/>
</dbReference>
<dbReference type="InterPro" id="IPR043030">
    <property type="entry name" value="BGBP_N_sf"/>
</dbReference>
<dbReference type="GO" id="GO:0005975">
    <property type="term" value="P:carbohydrate metabolic process"/>
    <property type="evidence" value="ECO:0007669"/>
    <property type="project" value="InterPro"/>
</dbReference>
<dbReference type="InterPro" id="IPR050546">
    <property type="entry name" value="Glycosyl_Hydrlase_16"/>
</dbReference>
<feature type="signal peptide" evidence="4">
    <location>
        <begin position="1"/>
        <end position="19"/>
    </location>
</feature>
<dbReference type="GO" id="GO:0045087">
    <property type="term" value="P:innate immune response"/>
    <property type="evidence" value="ECO:0007669"/>
    <property type="project" value="UniProtKB-KW"/>
</dbReference>
<evidence type="ECO:0000256" key="3">
    <source>
        <dbReference type="ARBA" id="ARBA00022859"/>
    </source>
</evidence>
<keyword evidence="8" id="KW-1185">Reference proteome</keyword>
<gene>
    <name evidence="7" type="ORF">RN001_009198</name>
</gene>
<name>A0AAN7SDP7_9COLE</name>
<proteinExistence type="inferred from homology"/>
<evidence type="ECO:0000313" key="7">
    <source>
        <dbReference type="EMBL" id="KAK4876692.1"/>
    </source>
</evidence>
<keyword evidence="3" id="KW-0391">Immunity</keyword>
<dbReference type="Gene3D" id="2.60.120.200">
    <property type="match status" value="1"/>
</dbReference>
<dbReference type="PANTHER" id="PTHR10963">
    <property type="entry name" value="GLYCOSYL HYDROLASE-RELATED"/>
    <property type="match status" value="1"/>
</dbReference>
<keyword evidence="2" id="KW-0399">Innate immunity</keyword>
<dbReference type="SUPFAM" id="SSF49899">
    <property type="entry name" value="Concanavalin A-like lectins/glucanases"/>
    <property type="match status" value="1"/>
</dbReference>
<sequence>MLFLRVLFFIVVFICTCYSQYTVPWVLLDALKKGGFRAYIPDVPGTALFAFHANINEKIGLQHPGSVNGETKTSKYGFWILEFDNQLKVGDVVNYWVFVDANHLGYRQDGIPWEVERLLDFYPSLDFNRCVTGSTVMNGGKSTCIGDSLINDDYTGPFNFYFNSFLNTDDTRFIRDKVLYLKPIALSDADVRGTLNLRQGCTATDNFECFYESKSSFLLPPVKSAKVVSKTTFKYGKIEIRAKLPEGDWIVPILQLEPAQTDTVNPANIIVAYSRSNKALSWSDLLFDVQTIGNNDFGSRLLLGGPTLSSENPEGRRRLVSTYQTNPLNEGFHIYLLEWTPDRMKCFLDGNEYGSVDLRNIPNLFDQEYVLAIGVAVGGIIDFPDDINSGNDPKPWSNTDRNYIKRFFEAKQVWSKTWDGDSSALQVDYVKVTAV</sequence>
<dbReference type="PROSITE" id="PS51762">
    <property type="entry name" value="GH16_2"/>
    <property type="match status" value="1"/>
</dbReference>
<evidence type="ECO:0000256" key="1">
    <source>
        <dbReference type="ARBA" id="ARBA00008781"/>
    </source>
</evidence>
<dbReference type="AlphaFoldDB" id="A0AAN7SDP7"/>
<evidence type="ECO:0000259" key="6">
    <source>
        <dbReference type="PROSITE" id="PS51969"/>
    </source>
</evidence>
<accession>A0AAN7SDP7</accession>
<dbReference type="GO" id="GO:0004553">
    <property type="term" value="F:hydrolase activity, hydrolyzing O-glycosyl compounds"/>
    <property type="evidence" value="ECO:0007669"/>
    <property type="project" value="InterPro"/>
</dbReference>
<keyword evidence="4" id="KW-0732">Signal</keyword>
<dbReference type="Proteomes" id="UP001353858">
    <property type="component" value="Unassembled WGS sequence"/>
</dbReference>
<dbReference type="InterPro" id="IPR013320">
    <property type="entry name" value="ConA-like_dom_sf"/>
</dbReference>
<dbReference type="Gene3D" id="2.60.40.2140">
    <property type="entry name" value="Beta-1,3-glucan-recognition protein, N-terminal domain"/>
    <property type="match status" value="1"/>
</dbReference>
<feature type="domain" description="GH16" evidence="5">
    <location>
        <begin position="152"/>
        <end position="435"/>
    </location>
</feature>
<protein>
    <submittedName>
        <fullName evidence="7">Uncharacterized protein</fullName>
    </submittedName>
</protein>
<dbReference type="GO" id="GO:0030246">
    <property type="term" value="F:carbohydrate binding"/>
    <property type="evidence" value="ECO:0007669"/>
    <property type="project" value="InterPro"/>
</dbReference>
<comment type="caution">
    <text evidence="7">The sequence shown here is derived from an EMBL/GenBank/DDBJ whole genome shotgun (WGS) entry which is preliminary data.</text>
</comment>
<feature type="domain" description="CBM39" evidence="6">
    <location>
        <begin position="21"/>
        <end position="120"/>
    </location>
</feature>
<evidence type="ECO:0000259" key="5">
    <source>
        <dbReference type="PROSITE" id="PS51762"/>
    </source>
</evidence>
<evidence type="ECO:0000256" key="2">
    <source>
        <dbReference type="ARBA" id="ARBA00022588"/>
    </source>
</evidence>
<dbReference type="PROSITE" id="PS51969">
    <property type="entry name" value="CBM39"/>
    <property type="match status" value="1"/>
</dbReference>
<dbReference type="InterPro" id="IPR000757">
    <property type="entry name" value="Beta-glucanase-like"/>
</dbReference>
<feature type="chain" id="PRO_5043018942" evidence="4">
    <location>
        <begin position="20"/>
        <end position="435"/>
    </location>
</feature>